<dbReference type="Proteomes" id="UP000244817">
    <property type="component" value="Unassembled WGS sequence"/>
</dbReference>
<evidence type="ECO:0000313" key="2">
    <source>
        <dbReference type="EMBL" id="PVA05177.1"/>
    </source>
</evidence>
<feature type="domain" description="Reverse transcriptase" evidence="1">
    <location>
        <begin position="25"/>
        <end position="155"/>
    </location>
</feature>
<dbReference type="Pfam" id="PF00078">
    <property type="entry name" value="RVT_1"/>
    <property type="match status" value="1"/>
</dbReference>
<keyword evidence="3" id="KW-1185">Reference proteome</keyword>
<dbReference type="InterPro" id="IPR043502">
    <property type="entry name" value="DNA/RNA_pol_sf"/>
</dbReference>
<protein>
    <recommendedName>
        <fullName evidence="1">Reverse transcriptase domain-containing protein</fullName>
    </recommendedName>
</protein>
<dbReference type="AlphaFoldDB" id="A0A2T7FSM2"/>
<dbReference type="InterPro" id="IPR000477">
    <property type="entry name" value="RT_dom"/>
</dbReference>
<dbReference type="InterPro" id="IPR053134">
    <property type="entry name" value="RNA-dir_DNA_polymerase"/>
</dbReference>
<gene>
    <name evidence="2" type="ORF">DC363_16600</name>
</gene>
<reference evidence="2 3" key="1">
    <citation type="submission" date="2018-04" db="EMBL/GenBank/DDBJ databases">
        <title>Pelagivirga bohaiensis gen. nov., sp. nov., a bacterium isolated from the Bohai Sea.</title>
        <authorList>
            <person name="Ji X."/>
        </authorList>
    </citation>
    <scope>NUCLEOTIDE SEQUENCE [LARGE SCALE GENOMIC DNA]</scope>
    <source>
        <strain evidence="2 3">BH-SD16</strain>
    </source>
</reference>
<dbReference type="SUPFAM" id="SSF56672">
    <property type="entry name" value="DNA/RNA polymerases"/>
    <property type="match status" value="1"/>
</dbReference>
<name>A0A2T7FSM2_9RHOB</name>
<sequence length="156" mass="18177">MQKLRNAGFIYPIAYTTWVSNPVPVNKKQGTIRVCTDFRDLNRACPKDNFPTPFIYQILDACARSEIFSFMDGFSCYNQIQIKLMDQHKTAFICPWGIFAYRKMPFGLKNAGATFQRAMSYAFHDLKKIMEVFLDDLAGHSRKRVDHPKHLRMILE</sequence>
<proteinExistence type="predicted"/>
<evidence type="ECO:0000259" key="1">
    <source>
        <dbReference type="Pfam" id="PF00078"/>
    </source>
</evidence>
<dbReference type="InterPro" id="IPR043128">
    <property type="entry name" value="Rev_trsase/Diguanyl_cyclase"/>
</dbReference>
<comment type="caution">
    <text evidence="2">The sequence shown here is derived from an EMBL/GenBank/DDBJ whole genome shotgun (WGS) entry which is preliminary data.</text>
</comment>
<evidence type="ECO:0000313" key="3">
    <source>
        <dbReference type="Proteomes" id="UP000244817"/>
    </source>
</evidence>
<dbReference type="PANTHER" id="PTHR24559:SF444">
    <property type="entry name" value="REVERSE TRANSCRIPTASE DOMAIN-CONTAINING PROTEIN"/>
    <property type="match status" value="1"/>
</dbReference>
<organism evidence="2 3">
    <name type="scientific">Thalassorhabdomicrobium marinisediminis</name>
    <dbReference type="NCBI Taxonomy" id="2170577"/>
    <lineage>
        <taxon>Bacteria</taxon>
        <taxon>Pseudomonadati</taxon>
        <taxon>Pseudomonadota</taxon>
        <taxon>Alphaproteobacteria</taxon>
        <taxon>Rhodobacterales</taxon>
        <taxon>Paracoccaceae</taxon>
        <taxon>Thalassorhabdomicrobium</taxon>
    </lineage>
</organism>
<dbReference type="Gene3D" id="3.30.70.270">
    <property type="match status" value="1"/>
</dbReference>
<dbReference type="EMBL" id="QCYG01000035">
    <property type="protein sequence ID" value="PVA05177.1"/>
    <property type="molecule type" value="Genomic_DNA"/>
</dbReference>
<dbReference type="CDD" id="cd01647">
    <property type="entry name" value="RT_LTR"/>
    <property type="match status" value="1"/>
</dbReference>
<accession>A0A2T7FSM2</accession>
<dbReference type="PANTHER" id="PTHR24559">
    <property type="entry name" value="TRANSPOSON TY3-I GAG-POL POLYPROTEIN"/>
    <property type="match status" value="1"/>
</dbReference>